<comment type="caution">
    <text evidence="1">The sequence shown here is derived from an EMBL/GenBank/DDBJ whole genome shotgun (WGS) entry which is preliminary data.</text>
</comment>
<sequence length="162" mass="18676">MLDEGIVILRVIYSLNKLERIFEYIPETRTTGECRFSTDQELDPEDLAATRNWKSALISNLLQFQLKAPGFGRSWVVVFAPDVGGRERGAVGIAAERMRLGMGLWCAGMERVWDLRNERINKRSGYNKLNIRIEPRRHMVIDQFNEPSITTVHRDYSFSIAT</sequence>
<dbReference type="EMBL" id="JBFOLJ010000015">
    <property type="protein sequence ID" value="KAL2473073.1"/>
    <property type="molecule type" value="Genomic_DNA"/>
</dbReference>
<organism evidence="1 2">
    <name type="scientific">Forsythia ovata</name>
    <dbReference type="NCBI Taxonomy" id="205694"/>
    <lineage>
        <taxon>Eukaryota</taxon>
        <taxon>Viridiplantae</taxon>
        <taxon>Streptophyta</taxon>
        <taxon>Embryophyta</taxon>
        <taxon>Tracheophyta</taxon>
        <taxon>Spermatophyta</taxon>
        <taxon>Magnoliopsida</taxon>
        <taxon>eudicotyledons</taxon>
        <taxon>Gunneridae</taxon>
        <taxon>Pentapetalae</taxon>
        <taxon>asterids</taxon>
        <taxon>lamiids</taxon>
        <taxon>Lamiales</taxon>
        <taxon>Oleaceae</taxon>
        <taxon>Forsythieae</taxon>
        <taxon>Forsythia</taxon>
    </lineage>
</organism>
<proteinExistence type="predicted"/>
<accession>A0ABD1QA36</accession>
<protein>
    <submittedName>
        <fullName evidence="1">Uncharacterized protein</fullName>
    </submittedName>
</protein>
<dbReference type="AlphaFoldDB" id="A0ABD1QA36"/>
<reference evidence="2" key="1">
    <citation type="submission" date="2024-07" db="EMBL/GenBank/DDBJ databases">
        <title>Two chromosome-level genome assemblies of Korean endemic species Abeliophyllum distichum and Forsythia ovata (Oleaceae).</title>
        <authorList>
            <person name="Jang H."/>
        </authorList>
    </citation>
    <scope>NUCLEOTIDE SEQUENCE [LARGE SCALE GENOMIC DNA]</scope>
</reference>
<keyword evidence="2" id="KW-1185">Reference proteome</keyword>
<gene>
    <name evidence="1" type="ORF">Fot_48809</name>
</gene>
<name>A0ABD1QA36_9LAMI</name>
<dbReference type="Proteomes" id="UP001604277">
    <property type="component" value="Unassembled WGS sequence"/>
</dbReference>
<evidence type="ECO:0000313" key="2">
    <source>
        <dbReference type="Proteomes" id="UP001604277"/>
    </source>
</evidence>
<evidence type="ECO:0000313" key="1">
    <source>
        <dbReference type="EMBL" id="KAL2473073.1"/>
    </source>
</evidence>